<dbReference type="KEGG" id="cqi:110712839"/>
<dbReference type="SUPFAM" id="SSF56112">
    <property type="entry name" value="Protein kinase-like (PK-like)"/>
    <property type="match status" value="1"/>
</dbReference>
<evidence type="ECO:0000256" key="16">
    <source>
        <dbReference type="ARBA" id="ARBA00047558"/>
    </source>
</evidence>
<dbReference type="PROSITE" id="PS50026">
    <property type="entry name" value="EGF_3"/>
    <property type="match status" value="1"/>
</dbReference>
<dbReference type="FunFam" id="1.10.510.10:FF:000084">
    <property type="entry name" value="Wall-associated receptor kinase 2"/>
    <property type="match status" value="1"/>
</dbReference>
<dbReference type="PROSITE" id="PS00010">
    <property type="entry name" value="ASX_HYDROXYL"/>
    <property type="match status" value="1"/>
</dbReference>
<keyword evidence="10" id="KW-0418">Kinase</keyword>
<dbReference type="GO" id="GO:0030247">
    <property type="term" value="F:polysaccharide binding"/>
    <property type="evidence" value="ECO:0007669"/>
    <property type="project" value="InterPro"/>
</dbReference>
<keyword evidence="11 20" id="KW-0067">ATP-binding</keyword>
<comment type="function">
    <text evidence="18">Serine/threonine-protein kinase that may function as a signaling receptor of extracellular matrix component. Binding to pectin may have significance in the control of cell expansion, morphogenesis and development.</text>
</comment>
<evidence type="ECO:0000256" key="21">
    <source>
        <dbReference type="SAM" id="Phobius"/>
    </source>
</evidence>
<evidence type="ECO:0000256" key="12">
    <source>
        <dbReference type="ARBA" id="ARBA00022989"/>
    </source>
</evidence>
<reference evidence="25" key="2">
    <citation type="submission" date="2021-03" db="UniProtKB">
        <authorList>
            <consortium name="EnsemblPlants"/>
        </authorList>
    </citation>
    <scope>IDENTIFICATION</scope>
</reference>
<evidence type="ECO:0000256" key="20">
    <source>
        <dbReference type="PROSITE-ProRule" id="PRU10141"/>
    </source>
</evidence>
<dbReference type="SUPFAM" id="SSF57196">
    <property type="entry name" value="EGF/Laminin"/>
    <property type="match status" value="1"/>
</dbReference>
<dbReference type="GO" id="GO:0005509">
    <property type="term" value="F:calcium ion binding"/>
    <property type="evidence" value="ECO:0007669"/>
    <property type="project" value="InterPro"/>
</dbReference>
<keyword evidence="9 20" id="KW-0547">Nucleotide-binding</keyword>
<comment type="caution">
    <text evidence="19">Lacks conserved residue(s) required for the propagation of feature annotation.</text>
</comment>
<dbReference type="FunFam" id="3.30.200.20:FF:000043">
    <property type="entry name" value="Wall-associated receptor kinase 2"/>
    <property type="match status" value="1"/>
</dbReference>
<dbReference type="InterPro" id="IPR000742">
    <property type="entry name" value="EGF"/>
</dbReference>
<evidence type="ECO:0000313" key="25">
    <source>
        <dbReference type="EnsemblPlants" id="AUR62040838-RA:cds"/>
    </source>
</evidence>
<dbReference type="PANTHER" id="PTHR27005:SF468">
    <property type="entry name" value="OS01G0310500 PROTEIN"/>
    <property type="match status" value="1"/>
</dbReference>
<dbReference type="InterPro" id="IPR001881">
    <property type="entry name" value="EGF-like_Ca-bd_dom"/>
</dbReference>
<evidence type="ECO:0000256" key="8">
    <source>
        <dbReference type="ARBA" id="ARBA00022737"/>
    </source>
</evidence>
<gene>
    <name evidence="25" type="primary">LOC110712839</name>
</gene>
<reference evidence="25" key="1">
    <citation type="journal article" date="2017" name="Nature">
        <title>The genome of Chenopodium quinoa.</title>
        <authorList>
            <person name="Jarvis D.E."/>
            <person name="Ho Y.S."/>
            <person name="Lightfoot D.J."/>
            <person name="Schmoeckel S.M."/>
            <person name="Li B."/>
            <person name="Borm T.J.A."/>
            <person name="Ohyanagi H."/>
            <person name="Mineta K."/>
            <person name="Michell C.T."/>
            <person name="Saber N."/>
            <person name="Kharbatia N.M."/>
            <person name="Rupper R.R."/>
            <person name="Sharp A.R."/>
            <person name="Dally N."/>
            <person name="Boughton B.A."/>
            <person name="Woo Y.H."/>
            <person name="Gao G."/>
            <person name="Schijlen E.G.W.M."/>
            <person name="Guo X."/>
            <person name="Momin A.A."/>
            <person name="Negrao S."/>
            <person name="Al-Babili S."/>
            <person name="Gehring C."/>
            <person name="Roessner U."/>
            <person name="Jung C."/>
            <person name="Murphy K."/>
            <person name="Arold S.T."/>
            <person name="Gojobori T."/>
            <person name="van der Linden C.G."/>
            <person name="van Loo E.N."/>
            <person name="Jellen E.N."/>
            <person name="Maughan P.J."/>
            <person name="Tester M."/>
        </authorList>
    </citation>
    <scope>NUCLEOTIDE SEQUENCE [LARGE SCALE GENOMIC DNA]</scope>
    <source>
        <strain evidence="25">cv. PI 614886</strain>
    </source>
</reference>
<dbReference type="InterPro" id="IPR025287">
    <property type="entry name" value="WAK_GUB"/>
</dbReference>
<name>A0A803N5G5_CHEQI</name>
<evidence type="ECO:0000256" key="7">
    <source>
        <dbReference type="ARBA" id="ARBA00022729"/>
    </source>
</evidence>
<proteinExistence type="predicted"/>
<evidence type="ECO:0000256" key="9">
    <source>
        <dbReference type="ARBA" id="ARBA00022741"/>
    </source>
</evidence>
<dbReference type="PROSITE" id="PS00108">
    <property type="entry name" value="PROTEIN_KINASE_ST"/>
    <property type="match status" value="1"/>
</dbReference>
<evidence type="ECO:0000256" key="3">
    <source>
        <dbReference type="ARBA" id="ARBA00022536"/>
    </source>
</evidence>
<dbReference type="Gene3D" id="2.10.25.10">
    <property type="entry name" value="Laminin"/>
    <property type="match status" value="1"/>
</dbReference>
<dbReference type="InterPro" id="IPR045274">
    <property type="entry name" value="WAK-like"/>
</dbReference>
<evidence type="ECO:0000313" key="26">
    <source>
        <dbReference type="Proteomes" id="UP000596660"/>
    </source>
</evidence>
<feature type="domain" description="Protein kinase" evidence="23">
    <location>
        <begin position="435"/>
        <end position="720"/>
    </location>
</feature>
<evidence type="ECO:0000256" key="11">
    <source>
        <dbReference type="ARBA" id="ARBA00022840"/>
    </source>
</evidence>
<dbReference type="InterPro" id="IPR008271">
    <property type="entry name" value="Ser/Thr_kinase_AS"/>
</dbReference>
<keyword evidence="3 19" id="KW-0245">EGF-like domain</keyword>
<keyword evidence="12 21" id="KW-1133">Transmembrane helix</keyword>
<keyword evidence="13 21" id="KW-0472">Membrane</keyword>
<dbReference type="Pfam" id="PF13947">
    <property type="entry name" value="GUB_WAK_bind"/>
    <property type="match status" value="1"/>
</dbReference>
<evidence type="ECO:0000256" key="14">
    <source>
        <dbReference type="ARBA" id="ARBA00023157"/>
    </source>
</evidence>
<keyword evidence="2" id="KW-0723">Serine/threonine-protein kinase</keyword>
<evidence type="ECO:0000256" key="5">
    <source>
        <dbReference type="ARBA" id="ARBA00022679"/>
    </source>
</evidence>
<dbReference type="PROSITE" id="PS01187">
    <property type="entry name" value="EGF_CA"/>
    <property type="match status" value="1"/>
</dbReference>
<dbReference type="InterPro" id="IPR017441">
    <property type="entry name" value="Protein_kinase_ATP_BS"/>
</dbReference>
<dbReference type="PANTHER" id="PTHR27005">
    <property type="entry name" value="WALL-ASSOCIATED RECEPTOR KINASE-LIKE 21"/>
    <property type="match status" value="1"/>
</dbReference>
<protein>
    <submittedName>
        <fullName evidence="25">Uncharacterized protein</fullName>
    </submittedName>
</protein>
<dbReference type="Proteomes" id="UP000596660">
    <property type="component" value="Unplaced"/>
</dbReference>
<keyword evidence="5" id="KW-0808">Transferase</keyword>
<evidence type="ECO:0000259" key="23">
    <source>
        <dbReference type="PROSITE" id="PS50011"/>
    </source>
</evidence>
<dbReference type="PROSITE" id="PS00107">
    <property type="entry name" value="PROTEIN_KINASE_ATP"/>
    <property type="match status" value="1"/>
</dbReference>
<dbReference type="SMART" id="SM00220">
    <property type="entry name" value="S_TKc"/>
    <property type="match status" value="1"/>
</dbReference>
<dbReference type="Pfam" id="PF00069">
    <property type="entry name" value="Pkinase"/>
    <property type="match status" value="1"/>
</dbReference>
<evidence type="ECO:0000256" key="13">
    <source>
        <dbReference type="ARBA" id="ARBA00023136"/>
    </source>
</evidence>
<comment type="catalytic activity">
    <reaction evidence="17">
        <text>L-threonyl-[protein] + ATP = O-phospho-L-threonyl-[protein] + ADP + H(+)</text>
        <dbReference type="Rhea" id="RHEA:46608"/>
        <dbReference type="Rhea" id="RHEA-COMP:11060"/>
        <dbReference type="Rhea" id="RHEA-COMP:11605"/>
        <dbReference type="ChEBI" id="CHEBI:15378"/>
        <dbReference type="ChEBI" id="CHEBI:30013"/>
        <dbReference type="ChEBI" id="CHEBI:30616"/>
        <dbReference type="ChEBI" id="CHEBI:61977"/>
        <dbReference type="ChEBI" id="CHEBI:456216"/>
    </reaction>
</comment>
<feature type="signal peptide" evidence="22">
    <location>
        <begin position="1"/>
        <end position="33"/>
    </location>
</feature>
<evidence type="ECO:0000256" key="15">
    <source>
        <dbReference type="ARBA" id="ARBA00023180"/>
    </source>
</evidence>
<keyword evidence="6 21" id="KW-0812">Transmembrane</keyword>
<dbReference type="FunFam" id="2.10.25.10:FF:000038">
    <property type="entry name" value="Fibrillin 2"/>
    <property type="match status" value="1"/>
</dbReference>
<dbReference type="InterPro" id="IPR000152">
    <property type="entry name" value="EGF-type_Asp/Asn_hydroxyl_site"/>
</dbReference>
<dbReference type="CDD" id="cd14066">
    <property type="entry name" value="STKc_IRAK"/>
    <property type="match status" value="1"/>
</dbReference>
<keyword evidence="15" id="KW-0325">Glycoprotein</keyword>
<evidence type="ECO:0000256" key="4">
    <source>
        <dbReference type="ARBA" id="ARBA00022553"/>
    </source>
</evidence>
<evidence type="ECO:0000256" key="18">
    <source>
        <dbReference type="ARBA" id="ARBA00058961"/>
    </source>
</evidence>
<dbReference type="CDD" id="cd00054">
    <property type="entry name" value="EGF_CA"/>
    <property type="match status" value="1"/>
</dbReference>
<dbReference type="Gene3D" id="3.30.200.20">
    <property type="entry name" value="Phosphorylase Kinase, domain 1"/>
    <property type="match status" value="1"/>
</dbReference>
<keyword evidence="4" id="KW-0597">Phosphoprotein</keyword>
<dbReference type="GO" id="GO:0005886">
    <property type="term" value="C:plasma membrane"/>
    <property type="evidence" value="ECO:0007669"/>
    <property type="project" value="TreeGrafter"/>
</dbReference>
<dbReference type="GeneID" id="110712839"/>
<dbReference type="AlphaFoldDB" id="A0A803N5G5"/>
<organism evidence="25 26">
    <name type="scientific">Chenopodium quinoa</name>
    <name type="common">Quinoa</name>
    <dbReference type="NCBI Taxonomy" id="63459"/>
    <lineage>
        <taxon>Eukaryota</taxon>
        <taxon>Viridiplantae</taxon>
        <taxon>Streptophyta</taxon>
        <taxon>Embryophyta</taxon>
        <taxon>Tracheophyta</taxon>
        <taxon>Spermatophyta</taxon>
        <taxon>Magnoliopsida</taxon>
        <taxon>eudicotyledons</taxon>
        <taxon>Gunneridae</taxon>
        <taxon>Pentapetalae</taxon>
        <taxon>Caryophyllales</taxon>
        <taxon>Chenopodiaceae</taxon>
        <taxon>Chenopodioideae</taxon>
        <taxon>Atripliceae</taxon>
        <taxon>Chenopodium</taxon>
    </lineage>
</organism>
<dbReference type="SMART" id="SM00179">
    <property type="entry name" value="EGF_CA"/>
    <property type="match status" value="1"/>
</dbReference>
<accession>A0A803N5G5</accession>
<feature type="domain" description="EGF-like" evidence="24">
    <location>
        <begin position="311"/>
        <end position="348"/>
    </location>
</feature>
<dbReference type="GO" id="GO:0005524">
    <property type="term" value="F:ATP binding"/>
    <property type="evidence" value="ECO:0007669"/>
    <property type="project" value="UniProtKB-UniRule"/>
</dbReference>
<evidence type="ECO:0000256" key="2">
    <source>
        <dbReference type="ARBA" id="ARBA00022527"/>
    </source>
</evidence>
<dbReference type="InterPro" id="IPR018097">
    <property type="entry name" value="EGF_Ca-bd_CS"/>
</dbReference>
<evidence type="ECO:0000256" key="22">
    <source>
        <dbReference type="SAM" id="SignalP"/>
    </source>
</evidence>
<sequence>MIIPLCVGMAYSSYALLLTVWVCWVLMTPVISGDKVVSPLVIAPNCSEKCGDMSIPYPFGIEDGCYYKPPNNPTSFHITCDNTTIPLTPIYGVNFEVLNISLIEGELRTKLHHVSYDCYNQSKRLLHQNQVGFNLSTFTLSSTKNMLVAIGCDTSAWFTGDRGGKNYQTGCMTKCVELADASDDECSGIGCCQASIPSGIKNTQVVLKGFDNHSSVYTFNPCSVAFPVAKDAFTFNYRNLSQSWEYYKNLSFPVVFSWTIGHNNCSAAKKDGSCLCKENAVCCDPVHENGYRCNCTYGYSGNPYLPHGCTDIDECKGENNCEKADYCINTVGSYYCICPKGYHGNGTKTHGCISNIKPWLMPVSTTAGVGGGMIILLLFGFIMHNKHGKRRIRKMRESFFRQNGGLLLDEKLSGRHVDTLKIFTMQDLEAACNNYSDENIIGRGGFGVVYKGILPNNQVVAIKKSLRVDPNQVEQFINEVLVLSQINNRNVVKLLGCCLETEVPLLVYEFINNGTLYAHLNDAAKASIMKWHVRLNIASEVADVLSYLHTTISTPIIHRDIKSMNILLDESYTAKVTDFGASRLIPSDQSQFTTVVLGTQGYLDPEYMQTGELTEKSDVYSFGVVLLELLTRKKVFSNTRPEAEKVLAIHFLLRMKEGRLSDILDINIVSKGTIEEIQQMANLAKWCLMLKAEERPTMREVAMELETIKRKGSRDSHPWNDDGSIQEDSESFVVENIISN</sequence>
<dbReference type="RefSeq" id="XP_021746984.1">
    <property type="nucleotide sequence ID" value="XM_021891292.1"/>
</dbReference>
<dbReference type="PROSITE" id="PS50011">
    <property type="entry name" value="PROTEIN_KINASE_DOM"/>
    <property type="match status" value="1"/>
</dbReference>
<evidence type="ECO:0000256" key="6">
    <source>
        <dbReference type="ARBA" id="ARBA00022692"/>
    </source>
</evidence>
<feature type="binding site" evidence="20">
    <location>
        <position position="464"/>
    </location>
    <ligand>
        <name>ATP</name>
        <dbReference type="ChEBI" id="CHEBI:30616"/>
    </ligand>
</feature>
<feature type="chain" id="PRO_5031351316" evidence="22">
    <location>
        <begin position="34"/>
        <end position="740"/>
    </location>
</feature>
<evidence type="ECO:0000259" key="24">
    <source>
        <dbReference type="PROSITE" id="PS50026"/>
    </source>
</evidence>
<dbReference type="OrthoDB" id="4062651at2759"/>
<keyword evidence="26" id="KW-1185">Reference proteome</keyword>
<dbReference type="Gene3D" id="1.10.510.10">
    <property type="entry name" value="Transferase(Phosphotransferase) domain 1"/>
    <property type="match status" value="1"/>
</dbReference>
<dbReference type="GO" id="GO:0007166">
    <property type="term" value="P:cell surface receptor signaling pathway"/>
    <property type="evidence" value="ECO:0007669"/>
    <property type="project" value="InterPro"/>
</dbReference>
<comment type="catalytic activity">
    <reaction evidence="16">
        <text>L-seryl-[protein] + ATP = O-phospho-L-seryl-[protein] + ADP + H(+)</text>
        <dbReference type="Rhea" id="RHEA:17989"/>
        <dbReference type="Rhea" id="RHEA-COMP:9863"/>
        <dbReference type="Rhea" id="RHEA-COMP:11604"/>
        <dbReference type="ChEBI" id="CHEBI:15378"/>
        <dbReference type="ChEBI" id="CHEBI:29999"/>
        <dbReference type="ChEBI" id="CHEBI:30616"/>
        <dbReference type="ChEBI" id="CHEBI:83421"/>
        <dbReference type="ChEBI" id="CHEBI:456216"/>
    </reaction>
</comment>
<dbReference type="Gramene" id="AUR62040838-RA">
    <property type="protein sequence ID" value="AUR62040838-RA:cds"/>
    <property type="gene ID" value="AUR62040838"/>
</dbReference>
<dbReference type="InterPro" id="IPR049883">
    <property type="entry name" value="NOTCH1_EGF-like"/>
</dbReference>
<dbReference type="Pfam" id="PF07645">
    <property type="entry name" value="EGF_CA"/>
    <property type="match status" value="1"/>
</dbReference>
<keyword evidence="8" id="KW-0677">Repeat</keyword>
<dbReference type="InterPro" id="IPR000719">
    <property type="entry name" value="Prot_kinase_dom"/>
</dbReference>
<keyword evidence="14" id="KW-1015">Disulfide bond</keyword>
<evidence type="ECO:0000256" key="10">
    <source>
        <dbReference type="ARBA" id="ARBA00022777"/>
    </source>
</evidence>
<dbReference type="GO" id="GO:0004674">
    <property type="term" value="F:protein serine/threonine kinase activity"/>
    <property type="evidence" value="ECO:0007669"/>
    <property type="project" value="UniProtKB-KW"/>
</dbReference>
<keyword evidence="7 22" id="KW-0732">Signal</keyword>
<dbReference type="EnsemblPlants" id="AUR62040838-RA">
    <property type="protein sequence ID" value="AUR62040838-RA:cds"/>
    <property type="gene ID" value="AUR62040838"/>
</dbReference>
<feature type="transmembrane region" description="Helical" evidence="21">
    <location>
        <begin position="359"/>
        <end position="383"/>
    </location>
</feature>
<evidence type="ECO:0000256" key="19">
    <source>
        <dbReference type="PROSITE-ProRule" id="PRU00076"/>
    </source>
</evidence>
<comment type="subcellular location">
    <subcellularLocation>
        <location evidence="1">Membrane</location>
        <topology evidence="1">Single-pass type I membrane protein</topology>
    </subcellularLocation>
</comment>
<dbReference type="SMART" id="SM00181">
    <property type="entry name" value="EGF"/>
    <property type="match status" value="2"/>
</dbReference>
<evidence type="ECO:0000256" key="17">
    <source>
        <dbReference type="ARBA" id="ARBA00047951"/>
    </source>
</evidence>
<evidence type="ECO:0000256" key="1">
    <source>
        <dbReference type="ARBA" id="ARBA00004479"/>
    </source>
</evidence>
<dbReference type="InterPro" id="IPR011009">
    <property type="entry name" value="Kinase-like_dom_sf"/>
</dbReference>